<dbReference type="EMBL" id="AP025592">
    <property type="protein sequence ID" value="BDG08644.1"/>
    <property type="molecule type" value="Genomic_DNA"/>
</dbReference>
<sequence>MLTASTLAMTTVSLALLAAAPPGGVKDAASAAPAPVQGVREVVLDEKSAGKAIAIRTSRNLLTTVEFPEDMLGAPTCGDCTDLRNPDSDALFRVETVAQGRFLAITPNGEAVRQSKSGQEAVTTVLVRLEHTTLMLYLERVERKAADTRVVLVYPNRAGESEYVRVEKAKLEAESAARIDAEVSGRFLRAFSEPHHCSKKGSRARNDDMVLEVTELCYFGREVILTFTLENRGRIPIEVGSVVVNKGANKREYLSERTIEFQRVSSGVVSLRLPEGDSGGGPFELTVYEGAGKRRAVTLGGLDF</sequence>
<protein>
    <submittedName>
        <fullName evidence="2">Uncharacterized protein</fullName>
    </submittedName>
</protein>
<reference evidence="3" key="1">
    <citation type="journal article" date="2022" name="Int. J. Syst. Evol. Microbiol.">
        <title>Anaeromyxobacter oryzae sp. nov., Anaeromyxobacter diazotrophicus sp. nov. and Anaeromyxobacter paludicola sp. nov., isolated from paddy soils.</title>
        <authorList>
            <person name="Itoh H."/>
            <person name="Xu Z."/>
            <person name="Mise K."/>
            <person name="Masuda Y."/>
            <person name="Ushijima N."/>
            <person name="Hayakawa C."/>
            <person name="Shiratori Y."/>
            <person name="Senoo K."/>
        </authorList>
    </citation>
    <scope>NUCLEOTIDE SEQUENCE [LARGE SCALE GENOMIC DNA]</scope>
    <source>
        <strain evidence="3">Red630</strain>
    </source>
</reference>
<feature type="signal peptide" evidence="1">
    <location>
        <begin position="1"/>
        <end position="18"/>
    </location>
</feature>
<feature type="chain" id="PRO_5047125392" evidence="1">
    <location>
        <begin position="19"/>
        <end position="304"/>
    </location>
</feature>
<proteinExistence type="predicted"/>
<organism evidence="2 3">
    <name type="scientific">Anaeromyxobacter paludicola</name>
    <dbReference type="NCBI Taxonomy" id="2918171"/>
    <lineage>
        <taxon>Bacteria</taxon>
        <taxon>Pseudomonadati</taxon>
        <taxon>Myxococcota</taxon>
        <taxon>Myxococcia</taxon>
        <taxon>Myxococcales</taxon>
        <taxon>Cystobacterineae</taxon>
        <taxon>Anaeromyxobacteraceae</taxon>
        <taxon>Anaeromyxobacter</taxon>
    </lineage>
</organism>
<evidence type="ECO:0000313" key="3">
    <source>
        <dbReference type="Proteomes" id="UP001162734"/>
    </source>
</evidence>
<dbReference type="Proteomes" id="UP001162734">
    <property type="component" value="Chromosome"/>
</dbReference>
<dbReference type="RefSeq" id="WP_248345829.1">
    <property type="nucleotide sequence ID" value="NZ_AP025592.1"/>
</dbReference>
<evidence type="ECO:0000256" key="1">
    <source>
        <dbReference type="SAM" id="SignalP"/>
    </source>
</evidence>
<gene>
    <name evidence="2" type="ORF">AMPC_17570</name>
</gene>
<evidence type="ECO:0000313" key="2">
    <source>
        <dbReference type="EMBL" id="BDG08644.1"/>
    </source>
</evidence>
<keyword evidence="3" id="KW-1185">Reference proteome</keyword>
<keyword evidence="1" id="KW-0732">Signal</keyword>
<name>A0ABN6N631_9BACT</name>
<accession>A0ABN6N631</accession>